<protein>
    <submittedName>
        <fullName evidence="2">SpoIID/LytB domain protein</fullName>
    </submittedName>
</protein>
<dbReference type="AlphaFoldDB" id="G2LFI3"/>
<sequence length="791" mass="85287">MAHVHVQPRISPCYNSLSHRFPGLLVSIAAVLEMLRVFCRQVAWLALVALLGAYLSGPLSAPGQVTRPRRVGIPAGSAAGIAEPEIRIALTTNADFATVTCEGPMTCSTGEPSDDVLPITAGKATVQLEVGTRPAPGSGSERYRVEVASFRSREAATAAVVRLREQVAGPVTTRYDAREQAYVVVVGDCAAPEDAEALMVSVVNAGFRRPVITRDAAPGASLPRLGVTAEGGSSLLRGAQRCTFTALEEERAPLRFSGQSYRGRIEVFLNRRGRLTVVNVVPLEAYLRGVVPNELSPTVFSNLEALKAQAIAARTYALKNRGKYAAEGYDLLPTAASQVYRGQGSEHPLSDRAVLETRGIVATYNGEPIDALYTSTSGGRTESSEYVFGAPQPYLKSVLVAPVPQVRAGRWIVSSQSVEHWQDPEVRLLARDWALLRVLGFTLPERPGAAYFTSLATAREVTLWLNRAARLATAGQSERPTGTVLRLEGFVPALLAALYGAESPARLVTPEDARYWLGTEAERFPPEARPALAYLVRENILRPTALLNAGRPLTRGIALGLLARSLLARGIPALQSGTARPYDGTALTVRLGKGKDEQRWTVAPDAYLFRTFGGECLPVERVEIIGGETVCLYADQDGRVRYLEVSPVRNGATGDRTSPFSWWEVRLSPAELQAQLSKAGVNVGDIRELKPLARGDSGRVARLQVVGAAGTSTLTGLRIRSALGVRENLFVILHERDADGRLTGVRFIGRGWGHGVGMCQVGAYGLAVEGYTHEQILKHFYTGIALTRLYP</sequence>
<dbReference type="NCBIfam" id="TIGR02669">
    <property type="entry name" value="SpoIID_LytB"/>
    <property type="match status" value="1"/>
</dbReference>
<dbReference type="InterPro" id="IPR013693">
    <property type="entry name" value="SpoIID/LytB_N"/>
</dbReference>
<dbReference type="PROSITE" id="PS51724">
    <property type="entry name" value="SPOR"/>
    <property type="match status" value="1"/>
</dbReference>
<keyword evidence="3" id="KW-1185">Reference proteome</keyword>
<evidence type="ECO:0000313" key="3">
    <source>
        <dbReference type="Proteomes" id="UP000006791"/>
    </source>
</evidence>
<dbReference type="SUPFAM" id="SSF110997">
    <property type="entry name" value="Sporulation related repeat"/>
    <property type="match status" value="1"/>
</dbReference>
<dbReference type="InterPro" id="IPR013486">
    <property type="entry name" value="SpoIID/LytB"/>
</dbReference>
<name>G2LFI3_CHLTF</name>
<dbReference type="Pfam" id="PF05036">
    <property type="entry name" value="SPOR"/>
    <property type="match status" value="1"/>
</dbReference>
<feature type="domain" description="SPOR" evidence="1">
    <location>
        <begin position="137"/>
        <end position="214"/>
    </location>
</feature>
<dbReference type="Pfam" id="PF08486">
    <property type="entry name" value="SpoIID"/>
    <property type="match status" value="1"/>
</dbReference>
<dbReference type="GO" id="GO:0030435">
    <property type="term" value="P:sporulation resulting in formation of a cellular spore"/>
    <property type="evidence" value="ECO:0007669"/>
    <property type="project" value="InterPro"/>
</dbReference>
<gene>
    <name evidence="2" type="ordered locus">Cabther_A0627</name>
</gene>
<proteinExistence type="predicted"/>
<dbReference type="RefSeq" id="WP_014099122.1">
    <property type="nucleotide sequence ID" value="NC_016024.1"/>
</dbReference>
<dbReference type="InterPro" id="IPR007730">
    <property type="entry name" value="SPOR-like_dom"/>
</dbReference>
<dbReference type="InterPro" id="IPR036680">
    <property type="entry name" value="SPOR-like_sf"/>
</dbReference>
<organism evidence="2 3">
    <name type="scientific">Chloracidobacterium thermophilum (strain B)</name>
    <dbReference type="NCBI Taxonomy" id="981222"/>
    <lineage>
        <taxon>Bacteria</taxon>
        <taxon>Pseudomonadati</taxon>
        <taxon>Acidobacteriota</taxon>
        <taxon>Terriglobia</taxon>
        <taxon>Terriglobales</taxon>
        <taxon>Acidobacteriaceae</taxon>
        <taxon>Chloracidobacterium</taxon>
    </lineage>
</organism>
<evidence type="ECO:0000313" key="2">
    <source>
        <dbReference type="EMBL" id="AEP11384.1"/>
    </source>
</evidence>
<dbReference type="HOGENOM" id="CLU_354777_0_0_0"/>
<dbReference type="Gene3D" id="3.30.70.1070">
    <property type="entry name" value="Sporulation related repeat"/>
    <property type="match status" value="1"/>
</dbReference>
<dbReference type="STRING" id="981222.Cabther_A0627"/>
<dbReference type="EMBL" id="CP002514">
    <property type="protein sequence ID" value="AEP11384.1"/>
    <property type="molecule type" value="Genomic_DNA"/>
</dbReference>
<dbReference type="KEGG" id="ctm:Cabther_A0627"/>
<dbReference type="GO" id="GO:0042834">
    <property type="term" value="F:peptidoglycan binding"/>
    <property type="evidence" value="ECO:0007669"/>
    <property type="project" value="InterPro"/>
</dbReference>
<reference evidence="2 3" key="1">
    <citation type="journal article" date="2012" name="Environ. Microbiol.">
        <title>Complete genome of Candidatus Chloracidobacterium thermophilum, a chlorophyll-based photoheterotroph belonging to the phylum Acidobacteria.</title>
        <authorList>
            <person name="Garcia Costas A.M."/>
            <person name="Liu Z."/>
            <person name="Tomsho L.P."/>
            <person name="Schuster S.C."/>
            <person name="Ward D.M."/>
            <person name="Bryant D.A."/>
        </authorList>
    </citation>
    <scope>NUCLEOTIDE SEQUENCE [LARGE SCALE GENOMIC DNA]</scope>
    <source>
        <strain evidence="2 3">B</strain>
    </source>
</reference>
<dbReference type="Proteomes" id="UP000006791">
    <property type="component" value="Chromosome 1"/>
</dbReference>
<evidence type="ECO:0000259" key="1">
    <source>
        <dbReference type="PROSITE" id="PS51724"/>
    </source>
</evidence>
<accession>G2LFI3</accession>